<dbReference type="PANTHER" id="PTHR24220">
    <property type="entry name" value="IMPORT ATP-BINDING PROTEIN"/>
    <property type="match status" value="1"/>
</dbReference>
<keyword evidence="3 5" id="KW-0067">ATP-binding</keyword>
<accession>A0ABV9QZ16</accession>
<dbReference type="PROSITE" id="PS50893">
    <property type="entry name" value="ABC_TRANSPORTER_2"/>
    <property type="match status" value="1"/>
</dbReference>
<reference evidence="6" key="1">
    <citation type="journal article" date="2019" name="Int. J. Syst. Evol. Microbiol.">
        <title>The Global Catalogue of Microorganisms (GCM) 10K type strain sequencing project: providing services to taxonomists for standard genome sequencing and annotation.</title>
        <authorList>
            <consortium name="The Broad Institute Genomics Platform"/>
            <consortium name="The Broad Institute Genome Sequencing Center for Infectious Disease"/>
            <person name="Wu L."/>
            <person name="Ma J."/>
        </authorList>
    </citation>
    <scope>NUCLEOTIDE SEQUENCE [LARGE SCALE GENOMIC DNA]</scope>
    <source>
        <strain evidence="6">CCUG 30340</strain>
    </source>
</reference>
<evidence type="ECO:0000256" key="1">
    <source>
        <dbReference type="ARBA" id="ARBA00022448"/>
    </source>
</evidence>
<name>A0ABV9QZ16_9GAMM</name>
<evidence type="ECO:0000256" key="2">
    <source>
        <dbReference type="ARBA" id="ARBA00022741"/>
    </source>
</evidence>
<dbReference type="CDD" id="cd03255">
    <property type="entry name" value="ABC_MJ0796_LolCDE_FtsE"/>
    <property type="match status" value="1"/>
</dbReference>
<dbReference type="InterPro" id="IPR015854">
    <property type="entry name" value="ABC_transpr_LolD-like"/>
</dbReference>
<dbReference type="SUPFAM" id="SSF52540">
    <property type="entry name" value="P-loop containing nucleoside triphosphate hydrolases"/>
    <property type="match status" value="1"/>
</dbReference>
<organism evidence="5 6">
    <name type="scientific">Dokdonella ginsengisoli</name>
    <dbReference type="NCBI Taxonomy" id="363846"/>
    <lineage>
        <taxon>Bacteria</taxon>
        <taxon>Pseudomonadati</taxon>
        <taxon>Pseudomonadota</taxon>
        <taxon>Gammaproteobacteria</taxon>
        <taxon>Lysobacterales</taxon>
        <taxon>Rhodanobacteraceae</taxon>
        <taxon>Dokdonella</taxon>
    </lineage>
</organism>
<keyword evidence="2" id="KW-0547">Nucleotide-binding</keyword>
<evidence type="ECO:0000313" key="6">
    <source>
        <dbReference type="Proteomes" id="UP001595886"/>
    </source>
</evidence>
<sequence length="230" mass="24409">MSAEAPLASLRAVSRTYATDGGIVHALRGIDLDIRRGEHTAIVGGSGSGKTTLLSLLGCLDRPGSGTVSIRGVVTSQLDDEALAALRNEVIGFVFQQFHLIRSATVVQNVELPLYYRGVARVERRRRAAAALEAVGLGGLAQRFPQQLSGGQQQRVAIARAIVGDPPLLLADEPTGNLDAENAALCLRTLMDDAAGGRTLVIVTHDPGIARRCRRIVTLRGGECVDDRLD</sequence>
<dbReference type="InterPro" id="IPR017871">
    <property type="entry name" value="ABC_transporter-like_CS"/>
</dbReference>
<protein>
    <submittedName>
        <fullName evidence="5">ABC transporter ATP-binding protein</fullName>
    </submittedName>
</protein>
<dbReference type="PANTHER" id="PTHR24220:SF86">
    <property type="entry name" value="ABC TRANSPORTER ABCH.1"/>
    <property type="match status" value="1"/>
</dbReference>
<keyword evidence="1" id="KW-0813">Transport</keyword>
<dbReference type="Gene3D" id="3.40.50.300">
    <property type="entry name" value="P-loop containing nucleotide triphosphate hydrolases"/>
    <property type="match status" value="1"/>
</dbReference>
<evidence type="ECO:0000259" key="4">
    <source>
        <dbReference type="PROSITE" id="PS50893"/>
    </source>
</evidence>
<feature type="domain" description="ABC transporter" evidence="4">
    <location>
        <begin position="10"/>
        <end position="229"/>
    </location>
</feature>
<proteinExistence type="predicted"/>
<dbReference type="EMBL" id="JBHSHD010000013">
    <property type="protein sequence ID" value="MFC4822046.1"/>
    <property type="molecule type" value="Genomic_DNA"/>
</dbReference>
<dbReference type="InterPro" id="IPR017911">
    <property type="entry name" value="MacB-like_ATP-bd"/>
</dbReference>
<dbReference type="Pfam" id="PF00005">
    <property type="entry name" value="ABC_tran"/>
    <property type="match status" value="1"/>
</dbReference>
<dbReference type="GO" id="GO:0005524">
    <property type="term" value="F:ATP binding"/>
    <property type="evidence" value="ECO:0007669"/>
    <property type="project" value="UniProtKB-KW"/>
</dbReference>
<dbReference type="Proteomes" id="UP001595886">
    <property type="component" value="Unassembled WGS sequence"/>
</dbReference>
<comment type="caution">
    <text evidence="5">The sequence shown here is derived from an EMBL/GenBank/DDBJ whole genome shotgun (WGS) entry which is preliminary data.</text>
</comment>
<gene>
    <name evidence="5" type="ORF">ACFO6Q_17105</name>
</gene>
<dbReference type="InterPro" id="IPR003439">
    <property type="entry name" value="ABC_transporter-like_ATP-bd"/>
</dbReference>
<dbReference type="SMART" id="SM00382">
    <property type="entry name" value="AAA"/>
    <property type="match status" value="1"/>
</dbReference>
<evidence type="ECO:0000313" key="5">
    <source>
        <dbReference type="EMBL" id="MFC4822046.1"/>
    </source>
</evidence>
<dbReference type="PROSITE" id="PS00211">
    <property type="entry name" value="ABC_TRANSPORTER_1"/>
    <property type="match status" value="1"/>
</dbReference>
<keyword evidence="6" id="KW-1185">Reference proteome</keyword>
<dbReference type="InterPro" id="IPR003593">
    <property type="entry name" value="AAA+_ATPase"/>
</dbReference>
<evidence type="ECO:0000256" key="3">
    <source>
        <dbReference type="ARBA" id="ARBA00022840"/>
    </source>
</evidence>
<dbReference type="InterPro" id="IPR027417">
    <property type="entry name" value="P-loop_NTPase"/>
</dbReference>
<dbReference type="RefSeq" id="WP_380022328.1">
    <property type="nucleotide sequence ID" value="NZ_JBHSHD010000013.1"/>
</dbReference>